<dbReference type="Proteomes" id="UP000198596">
    <property type="component" value="Unassembled WGS sequence"/>
</dbReference>
<dbReference type="STRING" id="935223.SAMN04488131_1057"/>
<reference evidence="3" key="1">
    <citation type="submission" date="2016-10" db="EMBL/GenBank/DDBJ databases">
        <authorList>
            <person name="Varghese N."/>
            <person name="Submissions S."/>
        </authorList>
    </citation>
    <scope>NUCLEOTIDE SEQUENCE [LARGE SCALE GENOMIC DNA]</scope>
    <source>
        <strain evidence="3">CGMCC 1.9227</strain>
    </source>
</reference>
<evidence type="ECO:0000259" key="1">
    <source>
        <dbReference type="Pfam" id="PF12867"/>
    </source>
</evidence>
<proteinExistence type="predicted"/>
<dbReference type="NCBIfam" id="NF009807">
    <property type="entry name" value="PRK13291.1"/>
    <property type="match status" value="1"/>
</dbReference>
<dbReference type="AlphaFoldDB" id="A0A1I2DZ95"/>
<keyword evidence="3" id="KW-1185">Reference proteome</keyword>
<gene>
    <name evidence="2" type="ORF">SAMN04488131_1057</name>
</gene>
<dbReference type="InterPro" id="IPR024775">
    <property type="entry name" value="DinB-like"/>
</dbReference>
<evidence type="ECO:0000313" key="2">
    <source>
        <dbReference type="EMBL" id="SFE85601.1"/>
    </source>
</evidence>
<dbReference type="RefSeq" id="WP_091204151.1">
    <property type="nucleotide sequence ID" value="NZ_FONQ01000005.1"/>
</dbReference>
<feature type="domain" description="DinB-like" evidence="1">
    <location>
        <begin position="47"/>
        <end position="171"/>
    </location>
</feature>
<dbReference type="Pfam" id="PF12867">
    <property type="entry name" value="DinB_2"/>
    <property type="match status" value="1"/>
</dbReference>
<dbReference type="OrthoDB" id="9796039at2"/>
<dbReference type="SUPFAM" id="SSF109854">
    <property type="entry name" value="DinB/YfiT-like putative metalloenzymes"/>
    <property type="match status" value="1"/>
</dbReference>
<protein>
    <submittedName>
        <fullName evidence="2">DinB superfamily protein</fullName>
    </submittedName>
</protein>
<name>A0A1I2DZ95_9FLAO</name>
<evidence type="ECO:0000313" key="3">
    <source>
        <dbReference type="Proteomes" id="UP000198596"/>
    </source>
</evidence>
<dbReference type="InterPro" id="IPR034660">
    <property type="entry name" value="DinB/YfiT-like"/>
</dbReference>
<sequence length="180" mass="21039">MENITLEKLRYPIGKFIVPESYSTTYLTAKIAEIASFPEQLKKEVIHLTEAQLETPYRQGGWTIRQVIHHCADSHMNCFIRIKWTLTEDHPIIKFYHEDRWAELDDNLTMPIQPTLSFLEGLHFRLAYLMNGLSEADLQKSFIHPDANAVFQIKEIIGTYAWHGNHHLAHITELKKNKGW</sequence>
<organism evidence="2 3">
    <name type="scientific">Flavobacterium xueshanense</name>
    <dbReference type="NCBI Taxonomy" id="935223"/>
    <lineage>
        <taxon>Bacteria</taxon>
        <taxon>Pseudomonadati</taxon>
        <taxon>Bacteroidota</taxon>
        <taxon>Flavobacteriia</taxon>
        <taxon>Flavobacteriales</taxon>
        <taxon>Flavobacteriaceae</taxon>
        <taxon>Flavobacterium</taxon>
    </lineage>
</organism>
<accession>A0A1I2DZ95</accession>
<dbReference type="Gene3D" id="1.20.120.450">
    <property type="entry name" value="dinb family like domain"/>
    <property type="match status" value="1"/>
</dbReference>
<dbReference type="EMBL" id="FONQ01000005">
    <property type="protein sequence ID" value="SFE85601.1"/>
    <property type="molecule type" value="Genomic_DNA"/>
</dbReference>